<gene>
    <name evidence="2" type="ORF">ATANTOWER_013024</name>
</gene>
<evidence type="ECO:0000256" key="1">
    <source>
        <dbReference type="SAM" id="MobiDB-lite"/>
    </source>
</evidence>
<evidence type="ECO:0000313" key="2">
    <source>
        <dbReference type="EMBL" id="MED6239912.1"/>
    </source>
</evidence>
<reference evidence="2 3" key="1">
    <citation type="submission" date="2021-07" db="EMBL/GenBank/DDBJ databases">
        <authorList>
            <person name="Palmer J.M."/>
        </authorList>
    </citation>
    <scope>NUCLEOTIDE SEQUENCE [LARGE SCALE GENOMIC DNA]</scope>
    <source>
        <strain evidence="2 3">AT_MEX2019</strain>
        <tissue evidence="2">Muscle</tissue>
    </source>
</reference>
<comment type="caution">
    <text evidence="2">The sequence shown here is derived from an EMBL/GenBank/DDBJ whole genome shotgun (WGS) entry which is preliminary data.</text>
</comment>
<protein>
    <submittedName>
        <fullName evidence="2">Uncharacterized protein</fullName>
    </submittedName>
</protein>
<feature type="compositionally biased region" description="Polar residues" evidence="1">
    <location>
        <begin position="10"/>
        <end position="21"/>
    </location>
</feature>
<keyword evidence="3" id="KW-1185">Reference proteome</keyword>
<feature type="compositionally biased region" description="Basic and acidic residues" evidence="1">
    <location>
        <begin position="64"/>
        <end position="78"/>
    </location>
</feature>
<dbReference type="Proteomes" id="UP001345963">
    <property type="component" value="Unassembled WGS sequence"/>
</dbReference>
<organism evidence="2 3">
    <name type="scientific">Ataeniobius toweri</name>
    <dbReference type="NCBI Taxonomy" id="208326"/>
    <lineage>
        <taxon>Eukaryota</taxon>
        <taxon>Metazoa</taxon>
        <taxon>Chordata</taxon>
        <taxon>Craniata</taxon>
        <taxon>Vertebrata</taxon>
        <taxon>Euteleostomi</taxon>
        <taxon>Actinopterygii</taxon>
        <taxon>Neopterygii</taxon>
        <taxon>Teleostei</taxon>
        <taxon>Neoteleostei</taxon>
        <taxon>Acanthomorphata</taxon>
        <taxon>Ovalentaria</taxon>
        <taxon>Atherinomorphae</taxon>
        <taxon>Cyprinodontiformes</taxon>
        <taxon>Goodeidae</taxon>
        <taxon>Ataeniobius</taxon>
    </lineage>
</organism>
<accession>A0ABU7ANX9</accession>
<sequence length="117" mass="12884">MVESVIILGQKSNKTGSGSTQKSRHQPEKSPDTTNKSSTSLHIQVKLNSVHDFTSQGNSGVETLHVKEPPCPEPDKDRNIHSVKMLNETRIPYCPTAACPTRSPTCLKPRPQILLQI</sequence>
<feature type="region of interest" description="Disordered" evidence="1">
    <location>
        <begin position="1"/>
        <end position="40"/>
    </location>
</feature>
<proteinExistence type="predicted"/>
<dbReference type="EMBL" id="JAHUTI010022417">
    <property type="protein sequence ID" value="MED6239912.1"/>
    <property type="molecule type" value="Genomic_DNA"/>
</dbReference>
<feature type="region of interest" description="Disordered" evidence="1">
    <location>
        <begin position="53"/>
        <end position="78"/>
    </location>
</feature>
<evidence type="ECO:0000313" key="3">
    <source>
        <dbReference type="Proteomes" id="UP001345963"/>
    </source>
</evidence>
<name>A0ABU7ANX9_9TELE</name>